<keyword evidence="1" id="KW-1133">Transmembrane helix</keyword>
<dbReference type="EMBL" id="BLJE01000001">
    <property type="protein sequence ID" value="GFE63906.1"/>
    <property type="molecule type" value="Genomic_DNA"/>
</dbReference>
<proteinExistence type="predicted"/>
<gene>
    <name evidence="2" type="ORF">KIN_09800</name>
</gene>
<evidence type="ECO:0000256" key="1">
    <source>
        <dbReference type="SAM" id="Phobius"/>
    </source>
</evidence>
<evidence type="ECO:0000313" key="3">
    <source>
        <dbReference type="Proteomes" id="UP000436822"/>
    </source>
</evidence>
<dbReference type="AlphaFoldDB" id="A0A6N6JCM1"/>
<dbReference type="Proteomes" id="UP000436822">
    <property type="component" value="Unassembled WGS sequence"/>
</dbReference>
<accession>A0A6N6JCM1</accession>
<reference evidence="2 3" key="1">
    <citation type="submission" date="2019-12" db="EMBL/GenBank/DDBJ databases">
        <title>Litoreibacter badius sp. nov., a novel bacteriochlorophyll a-containing bacterium in the genus Litoreibacter.</title>
        <authorList>
            <person name="Kanamuro M."/>
            <person name="Takabe Y."/>
            <person name="Mori K."/>
            <person name="Takaichi S."/>
            <person name="Hanada S."/>
        </authorList>
    </citation>
    <scope>NUCLEOTIDE SEQUENCE [LARGE SCALE GENOMIC DNA]</scope>
    <source>
        <strain evidence="2 3">K6</strain>
    </source>
</reference>
<comment type="caution">
    <text evidence="2">The sequence shown here is derived from an EMBL/GenBank/DDBJ whole genome shotgun (WGS) entry which is preliminary data.</text>
</comment>
<dbReference type="RefSeq" id="WP_159804792.1">
    <property type="nucleotide sequence ID" value="NZ_BLJE01000001.1"/>
</dbReference>
<feature type="transmembrane region" description="Helical" evidence="1">
    <location>
        <begin position="12"/>
        <end position="31"/>
    </location>
</feature>
<sequence>MADNNSSGSFMPFIVGALVVVVGIMGYFMFIEGGGDEPEIQIDLPGSSD</sequence>
<dbReference type="OrthoDB" id="7873495at2"/>
<protein>
    <submittedName>
        <fullName evidence="2">Uncharacterized protein</fullName>
    </submittedName>
</protein>
<keyword evidence="3" id="KW-1185">Reference proteome</keyword>
<keyword evidence="1" id="KW-0812">Transmembrane</keyword>
<name>A0A6N6JCM1_9RHOB</name>
<evidence type="ECO:0000313" key="2">
    <source>
        <dbReference type="EMBL" id="GFE63906.1"/>
    </source>
</evidence>
<organism evidence="2 3">
    <name type="scientific">Litoreibacter roseus</name>
    <dbReference type="NCBI Taxonomy" id="2601869"/>
    <lineage>
        <taxon>Bacteria</taxon>
        <taxon>Pseudomonadati</taxon>
        <taxon>Pseudomonadota</taxon>
        <taxon>Alphaproteobacteria</taxon>
        <taxon>Rhodobacterales</taxon>
        <taxon>Roseobacteraceae</taxon>
        <taxon>Litoreibacter</taxon>
    </lineage>
</organism>
<keyword evidence="1" id="KW-0472">Membrane</keyword>